<feature type="domain" description="RNA polymerase sigma factor 70 region 4 type 2" evidence="7">
    <location>
        <begin position="125"/>
        <end position="176"/>
    </location>
</feature>
<dbReference type="Proteomes" id="UP001500571">
    <property type="component" value="Unassembled WGS sequence"/>
</dbReference>
<protein>
    <submittedName>
        <fullName evidence="8">SigE family RNA polymerase sigma factor</fullName>
    </submittedName>
</protein>
<accession>A0ABN2RVN2</accession>
<proteinExistence type="inferred from homology"/>
<dbReference type="Pfam" id="PF08281">
    <property type="entry name" value="Sigma70_r4_2"/>
    <property type="match status" value="1"/>
</dbReference>
<dbReference type="Gene3D" id="1.10.10.10">
    <property type="entry name" value="Winged helix-like DNA-binding domain superfamily/Winged helix DNA-binding domain"/>
    <property type="match status" value="1"/>
</dbReference>
<evidence type="ECO:0000313" key="8">
    <source>
        <dbReference type="EMBL" id="GAA1975387.1"/>
    </source>
</evidence>
<sequence length="184" mass="20086">MTSDAEFAVARDAKEQHEDVVPLDLAGVESFEAFYARELNGLVALAHVLTGSHALAEEIAQEAMIVTYRRWDDVCAKASPLAWVRRVCANLATSVVRRRIIEARVLLRVRNAERAVTELDSGPGEFWAAVRRLPSRQAQAIALFYLYGCSIEDTAEAMGCSAGSVKTHLSRGRAAMAPRLKGAS</sequence>
<dbReference type="InterPro" id="IPR014284">
    <property type="entry name" value="RNA_pol_sigma-70_dom"/>
</dbReference>
<dbReference type="InterPro" id="IPR039425">
    <property type="entry name" value="RNA_pol_sigma-70-like"/>
</dbReference>
<dbReference type="Pfam" id="PF04542">
    <property type="entry name" value="Sigma70_r2"/>
    <property type="match status" value="1"/>
</dbReference>
<dbReference type="SUPFAM" id="SSF88946">
    <property type="entry name" value="Sigma2 domain of RNA polymerase sigma factors"/>
    <property type="match status" value="1"/>
</dbReference>
<keyword evidence="3" id="KW-0731">Sigma factor</keyword>
<dbReference type="InterPro" id="IPR013249">
    <property type="entry name" value="RNA_pol_sigma70_r4_t2"/>
</dbReference>
<evidence type="ECO:0000313" key="9">
    <source>
        <dbReference type="Proteomes" id="UP001500571"/>
    </source>
</evidence>
<keyword evidence="4" id="KW-0238">DNA-binding</keyword>
<keyword evidence="9" id="KW-1185">Reference proteome</keyword>
<comment type="similarity">
    <text evidence="1">Belongs to the sigma-70 factor family. ECF subfamily.</text>
</comment>
<evidence type="ECO:0000256" key="2">
    <source>
        <dbReference type="ARBA" id="ARBA00023015"/>
    </source>
</evidence>
<evidence type="ECO:0000256" key="3">
    <source>
        <dbReference type="ARBA" id="ARBA00023082"/>
    </source>
</evidence>
<evidence type="ECO:0000256" key="5">
    <source>
        <dbReference type="ARBA" id="ARBA00023163"/>
    </source>
</evidence>
<keyword evidence="5" id="KW-0804">Transcription</keyword>
<keyword evidence="2" id="KW-0805">Transcription regulation</keyword>
<reference evidence="8 9" key="1">
    <citation type="journal article" date="2019" name="Int. J. Syst. Evol. Microbiol.">
        <title>The Global Catalogue of Microorganisms (GCM) 10K type strain sequencing project: providing services to taxonomists for standard genome sequencing and annotation.</title>
        <authorList>
            <consortium name="The Broad Institute Genomics Platform"/>
            <consortium name="The Broad Institute Genome Sequencing Center for Infectious Disease"/>
            <person name="Wu L."/>
            <person name="Ma J."/>
        </authorList>
    </citation>
    <scope>NUCLEOTIDE SEQUENCE [LARGE SCALE GENOMIC DNA]</scope>
    <source>
        <strain evidence="8 9">JCM 15309</strain>
    </source>
</reference>
<name>A0ABN2RVN2_9ACTN</name>
<gene>
    <name evidence="8" type="ORF">GCM10009798_40820</name>
</gene>
<dbReference type="PANTHER" id="PTHR43133:SF50">
    <property type="entry name" value="ECF RNA POLYMERASE SIGMA FACTOR SIGM"/>
    <property type="match status" value="1"/>
</dbReference>
<dbReference type="RefSeq" id="WP_344048102.1">
    <property type="nucleotide sequence ID" value="NZ_BAAAPB010000005.1"/>
</dbReference>
<dbReference type="InterPro" id="IPR013324">
    <property type="entry name" value="RNA_pol_sigma_r3/r4-like"/>
</dbReference>
<feature type="domain" description="RNA polymerase sigma-70 region 2" evidence="6">
    <location>
        <begin position="35"/>
        <end position="99"/>
    </location>
</feature>
<organism evidence="8 9">
    <name type="scientific">Nocardioides panacihumi</name>
    <dbReference type="NCBI Taxonomy" id="400774"/>
    <lineage>
        <taxon>Bacteria</taxon>
        <taxon>Bacillati</taxon>
        <taxon>Actinomycetota</taxon>
        <taxon>Actinomycetes</taxon>
        <taxon>Propionibacteriales</taxon>
        <taxon>Nocardioidaceae</taxon>
        <taxon>Nocardioides</taxon>
    </lineage>
</organism>
<dbReference type="SUPFAM" id="SSF88659">
    <property type="entry name" value="Sigma3 and sigma4 domains of RNA polymerase sigma factors"/>
    <property type="match status" value="1"/>
</dbReference>
<evidence type="ECO:0000259" key="7">
    <source>
        <dbReference type="Pfam" id="PF08281"/>
    </source>
</evidence>
<dbReference type="Gene3D" id="1.10.1740.10">
    <property type="match status" value="1"/>
</dbReference>
<evidence type="ECO:0000256" key="4">
    <source>
        <dbReference type="ARBA" id="ARBA00023125"/>
    </source>
</evidence>
<dbReference type="InterPro" id="IPR007627">
    <property type="entry name" value="RNA_pol_sigma70_r2"/>
</dbReference>
<dbReference type="PANTHER" id="PTHR43133">
    <property type="entry name" value="RNA POLYMERASE ECF-TYPE SIGMA FACTO"/>
    <property type="match status" value="1"/>
</dbReference>
<dbReference type="NCBIfam" id="TIGR02937">
    <property type="entry name" value="sigma70-ECF"/>
    <property type="match status" value="1"/>
</dbReference>
<dbReference type="InterPro" id="IPR013325">
    <property type="entry name" value="RNA_pol_sigma_r2"/>
</dbReference>
<dbReference type="InterPro" id="IPR036388">
    <property type="entry name" value="WH-like_DNA-bd_sf"/>
</dbReference>
<evidence type="ECO:0000256" key="1">
    <source>
        <dbReference type="ARBA" id="ARBA00010641"/>
    </source>
</evidence>
<comment type="caution">
    <text evidence="8">The sequence shown here is derived from an EMBL/GenBank/DDBJ whole genome shotgun (WGS) entry which is preliminary data.</text>
</comment>
<evidence type="ECO:0000259" key="6">
    <source>
        <dbReference type="Pfam" id="PF04542"/>
    </source>
</evidence>
<dbReference type="EMBL" id="BAAAPB010000005">
    <property type="protein sequence ID" value="GAA1975387.1"/>
    <property type="molecule type" value="Genomic_DNA"/>
</dbReference>